<dbReference type="PANTHER" id="PTHR22911">
    <property type="entry name" value="ACYL-MALONYL CONDENSING ENZYME-RELATED"/>
    <property type="match status" value="1"/>
</dbReference>
<proteinExistence type="predicted"/>
<name>A0A517XXD6_9BACT</name>
<gene>
    <name evidence="3" type="ORF">ETAA1_41520</name>
</gene>
<sequence>MDRWVWYALASMAFAGATAVVAKIGLATVSADLGSAVRTAFVFLFMLAFAAVVVPNDEYAKLGRRDVLFLALSAALTAASWVCYYRAVQQGPVAGVTLIDKGSLVVAVLLAWLLLGEEPTPQLLVGCGLVVAGLVVASRS</sequence>
<feature type="transmembrane region" description="Helical" evidence="1">
    <location>
        <begin position="6"/>
        <end position="29"/>
    </location>
</feature>
<feature type="domain" description="EamA" evidence="2">
    <location>
        <begin position="3"/>
        <end position="138"/>
    </location>
</feature>
<feature type="transmembrane region" description="Helical" evidence="1">
    <location>
        <begin position="67"/>
        <end position="85"/>
    </location>
</feature>
<keyword evidence="4" id="KW-1185">Reference proteome</keyword>
<keyword evidence="1" id="KW-0472">Membrane</keyword>
<dbReference type="OrthoDB" id="9806718at2"/>
<evidence type="ECO:0000313" key="3">
    <source>
        <dbReference type="EMBL" id="QDU22176.1"/>
    </source>
</evidence>
<evidence type="ECO:0000313" key="4">
    <source>
        <dbReference type="Proteomes" id="UP000319576"/>
    </source>
</evidence>
<dbReference type="EMBL" id="CP036273">
    <property type="protein sequence ID" value="QDU22176.1"/>
    <property type="molecule type" value="Genomic_DNA"/>
</dbReference>
<evidence type="ECO:0000259" key="2">
    <source>
        <dbReference type="Pfam" id="PF00892"/>
    </source>
</evidence>
<dbReference type="GO" id="GO:0016020">
    <property type="term" value="C:membrane"/>
    <property type="evidence" value="ECO:0007669"/>
    <property type="project" value="InterPro"/>
</dbReference>
<dbReference type="RefSeq" id="WP_145241688.1">
    <property type="nucleotide sequence ID" value="NZ_CP036273.1"/>
</dbReference>
<reference evidence="3 4" key="1">
    <citation type="submission" date="2019-02" db="EMBL/GenBank/DDBJ databases">
        <title>Deep-cultivation of Planctomycetes and their phenomic and genomic characterization uncovers novel biology.</title>
        <authorList>
            <person name="Wiegand S."/>
            <person name="Jogler M."/>
            <person name="Boedeker C."/>
            <person name="Pinto D."/>
            <person name="Vollmers J."/>
            <person name="Rivas-Marin E."/>
            <person name="Kohn T."/>
            <person name="Peeters S.H."/>
            <person name="Heuer A."/>
            <person name="Rast P."/>
            <person name="Oberbeckmann S."/>
            <person name="Bunk B."/>
            <person name="Jeske O."/>
            <person name="Meyerdierks A."/>
            <person name="Storesund J.E."/>
            <person name="Kallscheuer N."/>
            <person name="Luecker S."/>
            <person name="Lage O.M."/>
            <person name="Pohl T."/>
            <person name="Merkel B.J."/>
            <person name="Hornburger P."/>
            <person name="Mueller R.-W."/>
            <person name="Bruemmer F."/>
            <person name="Labrenz M."/>
            <person name="Spormann A.M."/>
            <person name="Op den Camp H."/>
            <person name="Overmann J."/>
            <person name="Amann R."/>
            <person name="Jetten M.S.M."/>
            <person name="Mascher T."/>
            <person name="Medema M.H."/>
            <person name="Devos D.P."/>
            <person name="Kaster A.-K."/>
            <person name="Ovreas L."/>
            <person name="Rohde M."/>
            <person name="Galperin M.Y."/>
            <person name="Jogler C."/>
        </authorList>
    </citation>
    <scope>NUCLEOTIDE SEQUENCE [LARGE SCALE GENOMIC DNA]</scope>
    <source>
        <strain evidence="3 4">ETA_A1</strain>
    </source>
</reference>
<dbReference type="AlphaFoldDB" id="A0A517XXD6"/>
<feature type="transmembrane region" description="Helical" evidence="1">
    <location>
        <begin position="121"/>
        <end position="138"/>
    </location>
</feature>
<evidence type="ECO:0000256" key="1">
    <source>
        <dbReference type="SAM" id="Phobius"/>
    </source>
</evidence>
<dbReference type="InterPro" id="IPR000620">
    <property type="entry name" value="EamA_dom"/>
</dbReference>
<dbReference type="Proteomes" id="UP000319576">
    <property type="component" value="Chromosome"/>
</dbReference>
<dbReference type="SUPFAM" id="SSF103481">
    <property type="entry name" value="Multidrug resistance efflux transporter EmrE"/>
    <property type="match status" value="1"/>
</dbReference>
<dbReference type="KEGG" id="uli:ETAA1_41520"/>
<accession>A0A517XXD6</accession>
<dbReference type="InterPro" id="IPR037185">
    <property type="entry name" value="EmrE-like"/>
</dbReference>
<organism evidence="3 4">
    <name type="scientific">Urbifossiella limnaea</name>
    <dbReference type="NCBI Taxonomy" id="2528023"/>
    <lineage>
        <taxon>Bacteria</taxon>
        <taxon>Pseudomonadati</taxon>
        <taxon>Planctomycetota</taxon>
        <taxon>Planctomycetia</taxon>
        <taxon>Gemmatales</taxon>
        <taxon>Gemmataceae</taxon>
        <taxon>Urbifossiella</taxon>
    </lineage>
</organism>
<keyword evidence="1" id="KW-0812">Transmembrane</keyword>
<dbReference type="Gene3D" id="1.10.3730.20">
    <property type="match status" value="1"/>
</dbReference>
<protein>
    <submittedName>
        <fullName evidence="3">EamA-like transporter family protein</fullName>
    </submittedName>
</protein>
<feature type="transmembrane region" description="Helical" evidence="1">
    <location>
        <begin position="36"/>
        <end position="55"/>
    </location>
</feature>
<feature type="transmembrane region" description="Helical" evidence="1">
    <location>
        <begin position="92"/>
        <end position="115"/>
    </location>
</feature>
<dbReference type="Pfam" id="PF00892">
    <property type="entry name" value="EamA"/>
    <property type="match status" value="1"/>
</dbReference>
<keyword evidence="1" id="KW-1133">Transmembrane helix</keyword>
<dbReference type="PANTHER" id="PTHR22911:SF137">
    <property type="entry name" value="SOLUTE CARRIER FAMILY 35 MEMBER G2-RELATED"/>
    <property type="match status" value="1"/>
</dbReference>